<dbReference type="Proteomes" id="UP000615017">
    <property type="component" value="Unassembled WGS sequence"/>
</dbReference>
<evidence type="ECO:0000256" key="7">
    <source>
        <dbReference type="ARBA" id="ARBA00023002"/>
    </source>
</evidence>
<dbReference type="OMA" id="YTRYFHA"/>
<evidence type="ECO:0000313" key="27">
    <source>
        <dbReference type="Proteomes" id="UP000842385"/>
    </source>
</evidence>
<evidence type="ECO:0000313" key="17">
    <source>
        <dbReference type="EMBL" id="PZZ62585.1"/>
    </source>
</evidence>
<dbReference type="PATRIC" id="fig|562.10857.peg.3682"/>
<dbReference type="Proteomes" id="UP000842385">
    <property type="component" value="Unassembled WGS sequence"/>
</dbReference>
<evidence type="ECO:0000313" key="13">
    <source>
        <dbReference type="EMBL" id="KNF63646.1"/>
    </source>
</evidence>
<evidence type="ECO:0000256" key="5">
    <source>
        <dbReference type="ARBA" id="ARBA00022827"/>
    </source>
</evidence>
<dbReference type="Proteomes" id="UP000885382">
    <property type="component" value="Unassembled WGS sequence"/>
</dbReference>
<dbReference type="GO" id="GO:0047091">
    <property type="term" value="F:L-lysine 6-monooxygenase (NADPH) activity"/>
    <property type="evidence" value="ECO:0007669"/>
    <property type="project" value="UniProtKB-EC"/>
</dbReference>
<reference evidence="17 21" key="3">
    <citation type="submission" date="2018-05" db="EMBL/GenBank/DDBJ databases">
        <title>Genomic sequencing of EHEC O26 New European Clone.</title>
        <authorList>
            <person name="Karnisova L."/>
            <person name="Nunvar J."/>
            <person name="Marejkova M."/>
            <person name="Mellmann A."/>
            <person name="Drevinek P."/>
            <person name="Blahova K."/>
            <person name="Bielaszewska M."/>
        </authorList>
    </citation>
    <scope>NUCLEOTIDE SEQUENCE [LARGE SCALE GENOMIC DNA]</scope>
    <source>
        <strain evidence="17 21">14-391</strain>
    </source>
</reference>
<sequence length="445" mass="50897">MKKSVDFIGVGTGPFNLSIAALSHQIEELNCLFFDEHPHFSWHPGMLVPDCHMQTVFLKDLVSAVAPTNPYSFVNYLVKHKKFYRFLTSRLRTVSREEFSDYLRWAAEDMNNLYFSHTVENIDFDKKSRLFLVQTSRGEYFARNICLGTGKQPYLPPCVKHVTQSCFHASEMNLRRPDLSGKRITVVGGGQSGADLFLNALRGEWGEAAEINWVSRRNNFNALDEAAFADEYFTPEYISGFSGLKEDIRHQLLDEQKMTSDGITADSLLTIYRELYHRFEVLRKPRNIRLLPSRSVTTLESSGPGWKLLMEHHLDRGRESLESDVVIFATGYRSALPQILPSLMPLITMHDKNTFKVRDDFTLEWSGPKENNIFAVNASMQTHGIAEPQLSLMAWRSARILNRVLGRDLFDLSMPPALIQWRSGSRKKPQPEAAALTHYTTNIQE</sequence>
<dbReference type="Proteomes" id="UP000248865">
    <property type="component" value="Unassembled WGS sequence"/>
</dbReference>
<comment type="pathway">
    <text evidence="2">Siderophore biosynthesis.</text>
</comment>
<evidence type="ECO:0000313" key="21">
    <source>
        <dbReference type="Proteomes" id="UP000248865"/>
    </source>
</evidence>
<dbReference type="Proteomes" id="UP000037564">
    <property type="component" value="Unassembled WGS sequence"/>
</dbReference>
<name>A0A066QNA0_ECOLX</name>
<dbReference type="FunFam" id="3.50.50.60:FF:000135">
    <property type="entry name" value="L-lysine 6-monooxygenase IucD"/>
    <property type="match status" value="1"/>
</dbReference>
<evidence type="ECO:0000313" key="12">
    <source>
        <dbReference type="EMBL" id="HAI8960918.1"/>
    </source>
</evidence>
<dbReference type="Proteomes" id="UP000655659">
    <property type="component" value="Unassembled WGS sequence"/>
</dbReference>
<evidence type="ECO:0000313" key="15">
    <source>
        <dbReference type="EMBL" id="MBL6237110.1"/>
    </source>
</evidence>
<dbReference type="AlphaFoldDB" id="A0A066QNA0"/>
<evidence type="ECO:0000256" key="2">
    <source>
        <dbReference type="ARBA" id="ARBA00004924"/>
    </source>
</evidence>
<proteinExistence type="inferred from homology"/>
<dbReference type="Proteomes" id="UP000854059">
    <property type="component" value="Unassembled WGS sequence"/>
</dbReference>
<reference evidence="18 23" key="8">
    <citation type="submission" date="2020-06" db="EMBL/GenBank/DDBJ databases">
        <title>REHAB project genomes.</title>
        <authorList>
            <person name="Shaw L.P."/>
        </authorList>
    </citation>
    <scope>NUCLEOTIDE SEQUENCE [LARGE SCALE GENOMIC DNA]</scope>
    <source>
        <strain evidence="18 23">RHB30-C10</strain>
    </source>
</reference>
<dbReference type="EMBL" id="JAETYU010000052">
    <property type="protein sequence ID" value="MBL6206516.1"/>
    <property type="molecule type" value="Genomic_DNA"/>
</dbReference>
<evidence type="ECO:0000313" key="25">
    <source>
        <dbReference type="Proteomes" id="UP000534332"/>
    </source>
</evidence>
<evidence type="ECO:0000313" key="16">
    <source>
        <dbReference type="EMBL" id="MJL96395.1"/>
    </source>
</evidence>
<dbReference type="EMBL" id="RTJF01000069">
    <property type="protein sequence ID" value="MJL96395.1"/>
    <property type="molecule type" value="Genomic_DNA"/>
</dbReference>
<accession>A0A066QNA0</accession>
<reference evidence="13 20" key="1">
    <citation type="submission" date="2015-07" db="EMBL/GenBank/DDBJ databases">
        <title>Genome sequences of 64 non-O157:H7 Shiga toxin-producing Escherichia coli strains.</title>
        <authorList>
            <person name="Gonzalez-Escalona N."/>
            <person name="Toro M."/>
            <person name="Timme R."/>
            <person name="Payne J."/>
        </authorList>
    </citation>
    <scope>NUCLEOTIDE SEQUENCE [LARGE SCALE GENOMIC DNA]</scope>
    <source>
        <strain evidence="13 20">CFSAN026843</strain>
    </source>
</reference>
<evidence type="ECO:0000256" key="8">
    <source>
        <dbReference type="SAM" id="MobiDB-lite"/>
    </source>
</evidence>
<protein>
    <submittedName>
        <fullName evidence="11">Lysine 6-monooxygenase</fullName>
    </submittedName>
    <submittedName>
        <fullName evidence="10">NADPH-dependent L-lysine N(6)-monooxygenase</fullName>
        <ecNumber evidence="10">1.14.13.59</ecNumber>
    </submittedName>
</protein>
<dbReference type="EMBL" id="LGZN01000080">
    <property type="protein sequence ID" value="KNF63646.1"/>
    <property type="molecule type" value="Genomic_DNA"/>
</dbReference>
<evidence type="ECO:0000313" key="22">
    <source>
        <dbReference type="Proteomes" id="UP000305093"/>
    </source>
</evidence>
<dbReference type="EMBL" id="QFSS01000302">
    <property type="protein sequence ID" value="PZZ62585.1"/>
    <property type="molecule type" value="Genomic_DNA"/>
</dbReference>
<dbReference type="PANTHER" id="PTHR42802">
    <property type="entry name" value="MONOOXYGENASE"/>
    <property type="match status" value="1"/>
</dbReference>
<dbReference type="RefSeq" id="WP_000750139.1">
    <property type="nucleotide sequence ID" value="NZ_AP018808.1"/>
</dbReference>
<evidence type="ECO:0000313" key="24">
    <source>
        <dbReference type="Proteomes" id="UP000521994"/>
    </source>
</evidence>
<comment type="cofactor">
    <cofactor evidence="1">
        <name>FAD</name>
        <dbReference type="ChEBI" id="CHEBI:57692"/>
    </cofactor>
</comment>
<dbReference type="SUPFAM" id="SSF51905">
    <property type="entry name" value="FAD/NAD(P)-binding domain"/>
    <property type="match status" value="2"/>
</dbReference>
<evidence type="ECO:0000313" key="20">
    <source>
        <dbReference type="Proteomes" id="UP000037564"/>
    </source>
</evidence>
<evidence type="ECO:0000256" key="3">
    <source>
        <dbReference type="ARBA" id="ARBA00007588"/>
    </source>
</evidence>
<dbReference type="EMBL" id="CP057293">
    <property type="protein sequence ID" value="QMF68336.1"/>
    <property type="molecule type" value="Genomic_DNA"/>
</dbReference>
<dbReference type="Proteomes" id="UP000512322">
    <property type="component" value="Chromosome"/>
</dbReference>
<dbReference type="EMBL" id="DABFUC010000057">
    <property type="protein sequence ID" value="HAI8960918.1"/>
    <property type="molecule type" value="Genomic_DNA"/>
</dbReference>
<dbReference type="EC" id="1.14.13.59" evidence="10"/>
<evidence type="ECO:0000313" key="9">
    <source>
        <dbReference type="EMBL" id="EFG2163601.1"/>
    </source>
</evidence>
<dbReference type="EMBL" id="RROO01000189">
    <property type="protein sequence ID" value="TJF55108.1"/>
    <property type="molecule type" value="Genomic_DNA"/>
</dbReference>
<reference evidence="9 25" key="5">
    <citation type="submission" date="2020-02" db="EMBL/GenBank/DDBJ databases">
        <authorList>
            <person name="Ashton P.M."/>
            <person name="Dallman T."/>
            <person name="Nair S."/>
            <person name="De Pinna E."/>
            <person name="Peters T."/>
            <person name="Grant K."/>
        </authorList>
    </citation>
    <scope>NUCLEOTIDE SEQUENCE [LARGE SCALE GENOMIC DNA]</scope>
    <source>
        <strain evidence="9 25">188143</strain>
        <strain evidence="11">412057</strain>
        <strain evidence="16">462023</strain>
    </source>
</reference>
<keyword evidence="19" id="KW-0614">Plasmid</keyword>
<keyword evidence="7 10" id="KW-0560">Oxidoreductase</keyword>
<dbReference type="Proteomes" id="UP000534332">
    <property type="component" value="Unassembled WGS sequence"/>
</dbReference>
<dbReference type="Proteomes" id="UP000521994">
    <property type="component" value="Unassembled WGS sequence"/>
</dbReference>
<reference evidence="12" key="7">
    <citation type="submission" date="2020-04" db="EMBL/GenBank/DDBJ databases">
        <authorList>
            <consortium name="NCBI Pathogen Detection Project"/>
        </authorList>
    </citation>
    <scope>NUCLEOTIDE SEQUENCE</scope>
    <source>
        <strain evidence="12">TW14994</strain>
    </source>
</reference>
<dbReference type="SMR" id="A0A066QNA0"/>
<keyword evidence="5" id="KW-0274">FAD</keyword>
<reference evidence="10 24" key="6">
    <citation type="submission" date="2020-02" db="EMBL/GenBank/DDBJ databases">
        <authorList>
            <consortium name="PulseNet: The National Subtyping Network for Foodborne Disease Surveillance"/>
            <person name="Tarr C.L."/>
            <person name="Trees E."/>
            <person name="Katz L.S."/>
            <person name="Carleton-Romer H.A."/>
            <person name="Stroika S."/>
            <person name="Kucerova Z."/>
            <person name="Roache K.F."/>
            <person name="Sabol A.L."/>
            <person name="Besser J."/>
            <person name="Gerner-Smidt P."/>
        </authorList>
    </citation>
    <scope>NUCLEOTIDE SEQUENCE [LARGE SCALE GENOMIC DNA]</scope>
    <source>
        <strain evidence="10 24">2014C-3796</strain>
    </source>
</reference>
<evidence type="ECO:0000256" key="1">
    <source>
        <dbReference type="ARBA" id="ARBA00001974"/>
    </source>
</evidence>
<dbReference type="EMBL" id="AAVTXU010000138">
    <property type="protein sequence ID" value="EGE1990407.1"/>
    <property type="molecule type" value="Genomic_DNA"/>
</dbReference>
<reference evidence="19 22" key="4">
    <citation type="submission" date="2018-12" db="EMBL/GenBank/DDBJ databases">
        <title>Food and Water Safety Consortium.</title>
        <authorList>
            <person name="Tyson S."/>
            <person name="Peterson C.-L."/>
            <person name="Olson A."/>
            <person name="Tyler S."/>
            <person name="Cabral J."/>
            <person name="Lynch T."/>
            <person name="Knox N."/>
            <person name="Van Domselaar G."/>
            <person name="Graham M."/>
        </authorList>
    </citation>
    <scope>NUCLEOTIDE SEQUENCE [LARGE SCALE GENOMIC DNA]</scope>
    <source>
        <strain evidence="19 22">FWSEC0419</strain>
        <plasmid evidence="19">unnamed8</plasmid>
    </source>
</reference>
<dbReference type="EMBL" id="AASXRC010000066">
    <property type="protein sequence ID" value="EFI0215966.1"/>
    <property type="molecule type" value="Genomic_DNA"/>
</dbReference>
<evidence type="ECO:0000313" key="26">
    <source>
        <dbReference type="Proteomes" id="UP000615017"/>
    </source>
</evidence>
<dbReference type="Gene3D" id="3.50.50.60">
    <property type="entry name" value="FAD/NAD(P)-binding domain"/>
    <property type="match status" value="1"/>
</dbReference>
<dbReference type="Pfam" id="PF13434">
    <property type="entry name" value="Lys_Orn_oxgnase"/>
    <property type="match status" value="1"/>
</dbReference>
<organism evidence="10 24">
    <name type="scientific">Escherichia coli</name>
    <dbReference type="NCBI Taxonomy" id="562"/>
    <lineage>
        <taxon>Bacteria</taxon>
        <taxon>Pseudomonadati</taxon>
        <taxon>Pseudomonadota</taxon>
        <taxon>Gammaproteobacteria</taxon>
        <taxon>Enterobacterales</taxon>
        <taxon>Enterobacteriaceae</taxon>
        <taxon>Escherichia</taxon>
    </lineage>
</organism>
<evidence type="ECO:0000313" key="11">
    <source>
        <dbReference type="EMBL" id="EGE1990407.1"/>
    </source>
</evidence>
<evidence type="ECO:0000313" key="19">
    <source>
        <dbReference type="EMBL" id="TJF55108.1"/>
    </source>
</evidence>
<dbReference type="InterPro" id="IPR036188">
    <property type="entry name" value="FAD/NAD-bd_sf"/>
</dbReference>
<evidence type="ECO:0000313" key="23">
    <source>
        <dbReference type="Proteomes" id="UP000512322"/>
    </source>
</evidence>
<dbReference type="EMBL" id="AASSGK010000057">
    <property type="protein sequence ID" value="EFG2163601.1"/>
    <property type="molecule type" value="Genomic_DNA"/>
</dbReference>
<dbReference type="PANTHER" id="PTHR42802:SF1">
    <property type="entry name" value="L-ORNITHINE N(5)-MONOOXYGENASE"/>
    <property type="match status" value="1"/>
</dbReference>
<dbReference type="Proteomes" id="UP000305093">
    <property type="component" value="Unassembled WGS sequence"/>
</dbReference>
<reference evidence="12 27" key="2">
    <citation type="journal article" date="2018" name="Genome Biol.">
        <title>SKESA: strategic k-mer extension for scrupulous assemblies.</title>
        <authorList>
            <person name="Souvorov A."/>
            <person name="Agarwala R."/>
            <person name="Lipman D.J."/>
        </authorList>
    </citation>
    <scope>NUCLEOTIDE SEQUENCE [LARGE SCALE GENOMIC DNA]</scope>
    <source>
        <strain evidence="12 27">TW14994</strain>
    </source>
</reference>
<keyword evidence="4" id="KW-0285">Flavoprotein</keyword>
<evidence type="ECO:0000313" key="14">
    <source>
        <dbReference type="EMBL" id="MBL6206516.1"/>
    </source>
</evidence>
<comment type="similarity">
    <text evidence="3">Belongs to the lysine N(6)-hydroxylase/L-ornithine N(5)-oxygenase family.</text>
</comment>
<keyword evidence="6" id="KW-0521">NADP</keyword>
<dbReference type="InterPro" id="IPR025700">
    <property type="entry name" value="Lys/Orn_oxygenase"/>
</dbReference>
<evidence type="ECO:0000256" key="6">
    <source>
        <dbReference type="ARBA" id="ARBA00022857"/>
    </source>
</evidence>
<evidence type="ECO:0000313" key="18">
    <source>
        <dbReference type="EMBL" id="QMF68336.1"/>
    </source>
</evidence>
<dbReference type="EMBL" id="JAETYZ010000053">
    <property type="protein sequence ID" value="MBL6237110.1"/>
    <property type="molecule type" value="Genomic_DNA"/>
</dbReference>
<keyword evidence="10" id="KW-0503">Monooxygenase</keyword>
<reference evidence="14 26" key="9">
    <citation type="submission" date="2021-01" db="EMBL/GenBank/DDBJ databases">
        <title>Genomes of Escherichia coli STEC strains from raw meat-based diets for companion animals.</title>
        <authorList>
            <person name="Stevens M.J.A."/>
            <person name="Stephan R."/>
        </authorList>
    </citation>
    <scope>NUCLEOTIDE SEQUENCE</scope>
    <source>
        <strain evidence="14">ATC7-7</strain>
        <strain evidence="15 26">LSC1-58</strain>
    </source>
</reference>
<evidence type="ECO:0000256" key="4">
    <source>
        <dbReference type="ARBA" id="ARBA00022630"/>
    </source>
</evidence>
<geneLocation type="plasmid" evidence="19">
    <name>unnamed8</name>
</geneLocation>
<gene>
    <name evidence="10" type="primary">iucD</name>
    <name evidence="10" type="ORF">BG944_005280</name>
    <name evidence="9" type="ORF">BRV02_004758</name>
    <name evidence="19" type="ORF">C9194_28675</name>
    <name evidence="17" type="ORF">DIV22_22795</name>
    <name evidence="11" type="ORF">DL968_22970</name>
    <name evidence="16" type="ORF">DNX30_27585</name>
    <name evidence="12" type="ORF">HKA49_005228</name>
    <name evidence="18" type="ORF">HVY77_16150</name>
    <name evidence="15" type="ORF">JNA65_24955</name>
    <name evidence="14" type="ORF">JNA68_25520</name>
    <name evidence="13" type="ORF">WR15_23245</name>
</gene>
<feature type="region of interest" description="Disordered" evidence="8">
    <location>
        <begin position="423"/>
        <end position="445"/>
    </location>
</feature>
<evidence type="ECO:0000313" key="10">
    <source>
        <dbReference type="EMBL" id="EFI0215966.1"/>
    </source>
</evidence>